<evidence type="ECO:0000313" key="2">
    <source>
        <dbReference type="Proteomes" id="UP000177751"/>
    </source>
</evidence>
<dbReference type="STRING" id="1802229.A2401_00495"/>
<name>A0A1G2JBC3_9BACT</name>
<sequence>MENKLAPEEENQLKNWIAQMEAGEMAQVRDLINNCNITFQFAKTHSIYLTDWEKTKQQMENNLNNGILPPNVSANLFRAIIDASEEVMQRKLKKVRKGFEKKFGESIYNYLGPDGKTKKLFGLF</sequence>
<dbReference type="Proteomes" id="UP000177751">
    <property type="component" value="Unassembled WGS sequence"/>
</dbReference>
<gene>
    <name evidence="1" type="ORF">A2401_00495</name>
</gene>
<dbReference type="EMBL" id="MHPP01000017">
    <property type="protein sequence ID" value="OGZ84415.1"/>
    <property type="molecule type" value="Genomic_DNA"/>
</dbReference>
<accession>A0A1G2JBC3</accession>
<comment type="caution">
    <text evidence="1">The sequence shown here is derived from an EMBL/GenBank/DDBJ whole genome shotgun (WGS) entry which is preliminary data.</text>
</comment>
<proteinExistence type="predicted"/>
<dbReference type="AlphaFoldDB" id="A0A1G2JBC3"/>
<organism evidence="1 2">
    <name type="scientific">Candidatus Staskawiczbacteria bacterium RIFOXYC1_FULL_38_18</name>
    <dbReference type="NCBI Taxonomy" id="1802229"/>
    <lineage>
        <taxon>Bacteria</taxon>
        <taxon>Candidatus Staskawicziibacteriota</taxon>
    </lineage>
</organism>
<reference evidence="1 2" key="1">
    <citation type="journal article" date="2016" name="Nat. Commun.">
        <title>Thousands of microbial genomes shed light on interconnected biogeochemical processes in an aquifer system.</title>
        <authorList>
            <person name="Anantharaman K."/>
            <person name="Brown C.T."/>
            <person name="Hug L.A."/>
            <person name="Sharon I."/>
            <person name="Castelle C.J."/>
            <person name="Probst A.J."/>
            <person name="Thomas B.C."/>
            <person name="Singh A."/>
            <person name="Wilkins M.J."/>
            <person name="Karaoz U."/>
            <person name="Brodie E.L."/>
            <person name="Williams K.H."/>
            <person name="Hubbard S.S."/>
            <person name="Banfield J.F."/>
        </authorList>
    </citation>
    <scope>NUCLEOTIDE SEQUENCE [LARGE SCALE GENOMIC DNA]</scope>
</reference>
<protein>
    <submittedName>
        <fullName evidence="1">Uncharacterized protein</fullName>
    </submittedName>
</protein>
<evidence type="ECO:0000313" key="1">
    <source>
        <dbReference type="EMBL" id="OGZ84415.1"/>
    </source>
</evidence>